<evidence type="ECO:0000256" key="14">
    <source>
        <dbReference type="ARBA" id="ARBA00023157"/>
    </source>
</evidence>
<dbReference type="GO" id="GO:0046872">
    <property type="term" value="F:metal ion binding"/>
    <property type="evidence" value="ECO:0007669"/>
    <property type="project" value="UniProtKB-KW"/>
</dbReference>
<keyword evidence="9" id="KW-0106">Calcium</keyword>
<accession>A0A3Q2DZ73</accession>
<dbReference type="GO" id="GO:0005245">
    <property type="term" value="F:voltage-gated calcium channel activity"/>
    <property type="evidence" value="ECO:0007669"/>
    <property type="project" value="TreeGrafter"/>
</dbReference>
<keyword evidence="14" id="KW-1015">Disulfide bond</keyword>
<dbReference type="InterPro" id="IPR013608">
    <property type="entry name" value="VWA_N"/>
</dbReference>
<dbReference type="Ensembl" id="ENSCVAT00000002271.1">
    <property type="protein sequence ID" value="ENSCVAP00000025203.1"/>
    <property type="gene ID" value="ENSCVAG00000009890.1"/>
</dbReference>
<proteinExistence type="inferred from homology"/>
<evidence type="ECO:0000256" key="16">
    <source>
        <dbReference type="ARBA" id="ARBA00023303"/>
    </source>
</evidence>
<reference evidence="20" key="1">
    <citation type="submission" date="2025-08" db="UniProtKB">
        <authorList>
            <consortium name="Ensembl"/>
        </authorList>
    </citation>
    <scope>IDENTIFICATION</scope>
</reference>
<organism evidence="20 21">
    <name type="scientific">Cyprinodon variegatus</name>
    <name type="common">Sheepshead minnow</name>
    <dbReference type="NCBI Taxonomy" id="28743"/>
    <lineage>
        <taxon>Eukaryota</taxon>
        <taxon>Metazoa</taxon>
        <taxon>Chordata</taxon>
        <taxon>Craniata</taxon>
        <taxon>Vertebrata</taxon>
        <taxon>Euteleostomi</taxon>
        <taxon>Actinopterygii</taxon>
        <taxon>Neopterygii</taxon>
        <taxon>Teleostei</taxon>
        <taxon>Neoteleostei</taxon>
        <taxon>Acanthomorphata</taxon>
        <taxon>Ovalentaria</taxon>
        <taxon>Atherinomorphae</taxon>
        <taxon>Cyprinodontiformes</taxon>
        <taxon>Cyprinodontidae</taxon>
        <taxon>Cyprinodon</taxon>
    </lineage>
</organism>
<evidence type="ECO:0000256" key="1">
    <source>
        <dbReference type="ARBA" id="ARBA00004479"/>
    </source>
</evidence>
<protein>
    <submittedName>
        <fullName evidence="20">Calcium voltage-gated channel auxiliary subunit alpha2delta 3</fullName>
    </submittedName>
</protein>
<keyword evidence="10" id="KW-0851">Voltage-gated channel</keyword>
<keyword evidence="3" id="KW-0813">Transport</keyword>
<dbReference type="PANTHER" id="PTHR10166:SF25">
    <property type="entry name" value="VOLTAGE-DEPENDENT CALCIUM CHANNEL SUBUNIT ALPHA-2_DELTA-3"/>
    <property type="match status" value="1"/>
</dbReference>
<evidence type="ECO:0000256" key="15">
    <source>
        <dbReference type="ARBA" id="ARBA00023180"/>
    </source>
</evidence>
<reference evidence="20" key="2">
    <citation type="submission" date="2025-09" db="UniProtKB">
        <authorList>
            <consortium name="Ensembl"/>
        </authorList>
    </citation>
    <scope>IDENTIFICATION</scope>
</reference>
<dbReference type="Pfam" id="PF08399">
    <property type="entry name" value="VWA_N"/>
    <property type="match status" value="1"/>
</dbReference>
<dbReference type="STRING" id="28743.ENSCVAP00000025203"/>
<evidence type="ECO:0000256" key="13">
    <source>
        <dbReference type="ARBA" id="ARBA00023136"/>
    </source>
</evidence>
<dbReference type="Pfam" id="PF00092">
    <property type="entry name" value="VWA"/>
    <property type="match status" value="1"/>
</dbReference>
<dbReference type="AlphaFoldDB" id="A0A3Q2DZ73"/>
<dbReference type="SMART" id="SM00327">
    <property type="entry name" value="VWA"/>
    <property type="match status" value="1"/>
</dbReference>
<dbReference type="Pfam" id="PF08473">
    <property type="entry name" value="VGCC_alpha2"/>
    <property type="match status" value="1"/>
</dbReference>
<evidence type="ECO:0000256" key="12">
    <source>
        <dbReference type="ARBA" id="ARBA00023065"/>
    </source>
</evidence>
<dbReference type="InterPro" id="IPR051173">
    <property type="entry name" value="Ca_channel_alpha-2/delta"/>
</dbReference>
<evidence type="ECO:0000256" key="5">
    <source>
        <dbReference type="ARBA" id="ARBA00022673"/>
    </source>
</evidence>
<dbReference type="PROSITE" id="PS50234">
    <property type="entry name" value="VWFA"/>
    <property type="match status" value="1"/>
</dbReference>
<keyword evidence="4" id="KW-0109">Calcium transport</keyword>
<evidence type="ECO:0000256" key="18">
    <source>
        <dbReference type="SAM" id="SignalP"/>
    </source>
</evidence>
<dbReference type="FunFam" id="3.30.450.20:FF:000012">
    <property type="entry name" value="Calcium channel, voltage-dependent, alpha2/delta subunit 3"/>
    <property type="match status" value="1"/>
</dbReference>
<evidence type="ECO:0000256" key="3">
    <source>
        <dbReference type="ARBA" id="ARBA00022448"/>
    </source>
</evidence>
<feature type="chain" id="PRO_5018595465" evidence="18">
    <location>
        <begin position="37"/>
        <end position="1093"/>
    </location>
</feature>
<keyword evidence="13" id="KW-0472">Membrane</keyword>
<keyword evidence="17" id="KW-0175">Coiled coil</keyword>
<keyword evidence="7" id="KW-0479">Metal-binding</keyword>
<keyword evidence="8 18" id="KW-0732">Signal</keyword>
<dbReference type="InterPro" id="IPR002035">
    <property type="entry name" value="VWF_A"/>
</dbReference>
<evidence type="ECO:0000256" key="4">
    <source>
        <dbReference type="ARBA" id="ARBA00022568"/>
    </source>
</evidence>
<comment type="subcellular location">
    <subcellularLocation>
        <location evidence="1">Membrane</location>
        <topology evidence="1">Single-pass type I membrane protein</topology>
    </subcellularLocation>
</comment>
<evidence type="ECO:0000313" key="21">
    <source>
        <dbReference type="Proteomes" id="UP000265020"/>
    </source>
</evidence>
<keyword evidence="15" id="KW-0325">Glycoprotein</keyword>
<dbReference type="PANTHER" id="PTHR10166">
    <property type="entry name" value="VOLTAGE-DEPENDENT CALCIUM CHANNEL SUBUNIT ALPHA-2/DELTA-RELATED"/>
    <property type="match status" value="1"/>
</dbReference>
<evidence type="ECO:0000256" key="9">
    <source>
        <dbReference type="ARBA" id="ARBA00022837"/>
    </source>
</evidence>
<keyword evidence="16" id="KW-0407">Ion channel</keyword>
<dbReference type="GO" id="GO:0005891">
    <property type="term" value="C:voltage-gated calcium channel complex"/>
    <property type="evidence" value="ECO:0007669"/>
    <property type="project" value="TreeGrafter"/>
</dbReference>
<evidence type="ECO:0000256" key="10">
    <source>
        <dbReference type="ARBA" id="ARBA00022882"/>
    </source>
</evidence>
<dbReference type="GeneTree" id="ENSGT00940000155766"/>
<keyword evidence="12" id="KW-0406">Ion transport</keyword>
<dbReference type="InterPro" id="IPR036465">
    <property type="entry name" value="vWFA_dom_sf"/>
</dbReference>
<dbReference type="SUPFAM" id="SSF53300">
    <property type="entry name" value="vWA-like"/>
    <property type="match status" value="1"/>
</dbReference>
<keyword evidence="5" id="KW-0107">Calcium channel</keyword>
<keyword evidence="21" id="KW-1185">Reference proteome</keyword>
<dbReference type="Gene3D" id="3.30.450.20">
    <property type="entry name" value="PAS domain"/>
    <property type="match status" value="1"/>
</dbReference>
<evidence type="ECO:0000256" key="11">
    <source>
        <dbReference type="ARBA" id="ARBA00022989"/>
    </source>
</evidence>
<evidence type="ECO:0000256" key="2">
    <source>
        <dbReference type="ARBA" id="ARBA00007060"/>
    </source>
</evidence>
<comment type="similarity">
    <text evidence="2">Belongs to the calcium channel subunit alpha-2/delta family.</text>
</comment>
<dbReference type="CDD" id="cd01463">
    <property type="entry name" value="vWA_VGCC_like"/>
    <property type="match status" value="1"/>
</dbReference>
<evidence type="ECO:0000256" key="7">
    <source>
        <dbReference type="ARBA" id="ARBA00022723"/>
    </source>
</evidence>
<feature type="domain" description="VWFA" evidence="19">
    <location>
        <begin position="260"/>
        <end position="442"/>
    </location>
</feature>
<dbReference type="CDD" id="cd12912">
    <property type="entry name" value="PDC2_MCP_like"/>
    <property type="match status" value="1"/>
</dbReference>
<keyword evidence="6" id="KW-0812">Transmembrane</keyword>
<dbReference type="Gene3D" id="3.40.50.410">
    <property type="entry name" value="von Willebrand factor, type A domain"/>
    <property type="match status" value="1"/>
</dbReference>
<dbReference type="OMA" id="KEPLLQX"/>
<evidence type="ECO:0000256" key="17">
    <source>
        <dbReference type="SAM" id="Coils"/>
    </source>
</evidence>
<evidence type="ECO:0000256" key="6">
    <source>
        <dbReference type="ARBA" id="ARBA00022692"/>
    </source>
</evidence>
<evidence type="ECO:0000313" key="20">
    <source>
        <dbReference type="Ensembl" id="ENSCVAP00000025203.1"/>
    </source>
</evidence>
<feature type="coiled-coil region" evidence="17">
    <location>
        <begin position="92"/>
        <end position="127"/>
    </location>
</feature>
<name>A0A3Q2DZ73_CYPVA</name>
<dbReference type="Proteomes" id="UP000265020">
    <property type="component" value="Unassembled WGS sequence"/>
</dbReference>
<dbReference type="InterPro" id="IPR013680">
    <property type="entry name" value="VDCC_a2/dsu"/>
</dbReference>
<evidence type="ECO:0000259" key="19">
    <source>
        <dbReference type="PROSITE" id="PS50234"/>
    </source>
</evidence>
<keyword evidence="11" id="KW-1133">Transmembrane helix</keyword>
<feature type="signal peptide" evidence="18">
    <location>
        <begin position="1"/>
        <end position="36"/>
    </location>
</feature>
<evidence type="ECO:0000256" key="8">
    <source>
        <dbReference type="ARBA" id="ARBA00022729"/>
    </source>
</evidence>
<sequence length="1093" mass="123966">SKMQVGRCCMGSSFSWFVWLLLLFSTLNIRVTGVTGTHQSIPPSVVKLWASAFGGEMKSISAKYSGSQLLQKKYKEFERAVRVEEIDGLRLVKRLAKNMEEMFHKKAQAMKRLVEAAEEAHLQHEEDPDLQYEYFNAVLINEVDEEGNNVELGGEFILQPNDHFNNLSVNLSLSVVQVPTNMYNKDSAIVNGVYWSEALNKVFVDNFERDPSLIWQYFGSAKGFFRQYPGIKWKPDEHGVIAFDCRNRKWYIQAATSPKDVVILVDVSGSMKGLRLTIARQTVSSILDTLGDDDFFNIIAYNEELHYVEPCLNGTLVQADVTNKDHFREHLDKLFAQGIGMLDIALTEAFNLLSDFNKTGRGSECSKAIMLVTDGAVDTYDAIFEKYNWPERKVRIFPYLIGRESAFADNLKWMACANKGYFTQISTLADVQENVMEYLHVLSRPKVIDQEHDTVWTEAYIDSTMDDGQGPVLMTTVAMPVFSTKNETRNRGILLGVVGTDVPVSELLKTIPKYKLGIHGYAFAITNNGYILTHPDLRPLYGDGKKRRKPNYSSVDLSEVEWEDKDDTLRNAMVNRKTGTFSMEVTKSVDKGKRVLVLHNDYYYTDIKGTPFSLGVALSRGHGKYFFRGNVTVEEGLHDLEHPDVALADEWTYCNTDEHPEHRYLSQIDAIKIYLSGQEPRLHCDKELIQEVLFDAVVTAPLEAYWTSLVLNKSENSDKGVEIAYLGTRTGLSRINLFVVPDELTNQDFLTAEDKEGVFNADHFPLWYKRAAEQVPGTFIYSLPFNSGSENRSVVLASTAIQLLDERKSPIAAAVGIQIKLEFFQRKFWTASRQCAALDGKCSISCDDEVRHVFSSYRCTIYNVLKCIDSFFQKTGNFFGEAEGAVMNKLLQMGSFKRVTLYDYQALCWVHSESSDSGHTLLDPYFAVFAALKWILTELVICLRPLPFLTFFMVYFSNQSAGPHMQVPCDTEYPAFVSERTIKENMGNIDCDGCIKSFVIQQIPSSNLFMVVVDNKCDCSNFGPITMDPIEIMYILLISLKCERLKMQKDRRRPDTCHPFHPEENSMECGRARSLTVSLTAALLSSFLTLFLR</sequence>
<dbReference type="FunFam" id="3.40.50.410:FF:000007">
    <property type="entry name" value="Calcium voltage-gated channel auxiliary subunit alpha2delta 3"/>
    <property type="match status" value="1"/>
</dbReference>